<accession>X1FQG5</accession>
<reference evidence="1" key="1">
    <citation type="journal article" date="2014" name="Front. Microbiol.">
        <title>High frequency of phylogenetically diverse reductive dehalogenase-homologous genes in deep subseafloor sedimentary metagenomes.</title>
        <authorList>
            <person name="Kawai M."/>
            <person name="Futagami T."/>
            <person name="Toyoda A."/>
            <person name="Takaki Y."/>
            <person name="Nishi S."/>
            <person name="Hori S."/>
            <person name="Arai W."/>
            <person name="Tsubouchi T."/>
            <person name="Morono Y."/>
            <person name="Uchiyama I."/>
            <person name="Ito T."/>
            <person name="Fujiyama A."/>
            <person name="Inagaki F."/>
            <person name="Takami H."/>
        </authorList>
    </citation>
    <scope>NUCLEOTIDE SEQUENCE</scope>
    <source>
        <strain evidence="1">Expedition CK06-06</strain>
    </source>
</reference>
<name>X1FQG5_9ZZZZ</name>
<dbReference type="EMBL" id="BARU01007770">
    <property type="protein sequence ID" value="GAH47232.1"/>
    <property type="molecule type" value="Genomic_DNA"/>
</dbReference>
<sequence length="113" mass="12956">MSYVLGATTLPNPKSLFREFVETSSENLSLQGRTTKDVFNRKERFILKFQNLTPAQVSNILSEYNAETTKNFSSTETNLTIAATPVHIEFTMRNYMKGDSYRSEFTLILTEEI</sequence>
<gene>
    <name evidence="1" type="ORF">S03H2_15302</name>
</gene>
<evidence type="ECO:0000313" key="1">
    <source>
        <dbReference type="EMBL" id="GAH47232.1"/>
    </source>
</evidence>
<dbReference type="AlphaFoldDB" id="X1FQG5"/>
<comment type="caution">
    <text evidence="1">The sequence shown here is derived from an EMBL/GenBank/DDBJ whole genome shotgun (WGS) entry which is preliminary data.</text>
</comment>
<organism evidence="1">
    <name type="scientific">marine sediment metagenome</name>
    <dbReference type="NCBI Taxonomy" id="412755"/>
    <lineage>
        <taxon>unclassified sequences</taxon>
        <taxon>metagenomes</taxon>
        <taxon>ecological metagenomes</taxon>
    </lineage>
</organism>
<proteinExistence type="predicted"/>
<protein>
    <submittedName>
        <fullName evidence="1">Uncharacterized protein</fullName>
    </submittedName>
</protein>